<proteinExistence type="predicted"/>
<sequence>MDTSKKRDEQLFCVGDCQDSQQGAVFIAAPIELLRANTLKRYWKNPLLCGCSSSLLSIPAAVRPSALSQAALPAPIAPILSLSGRCSRFRRVAHRSRRASRSDSSRVSTSPSRTGPFTLRMMERLPPARHYGPLTCVHCPWEPVRPSTLVTCGHRAARQNPDSPHPTPPARPRAPTLANLMGCTRLVSMAALTAGRRKAFRCSLI</sequence>
<evidence type="ECO:0000313" key="3">
    <source>
        <dbReference type="Proteomes" id="UP000694412"/>
    </source>
</evidence>
<evidence type="ECO:0000313" key="2">
    <source>
        <dbReference type="Ensembl" id="ENSCJPP00005006568.1"/>
    </source>
</evidence>
<dbReference type="GeneTree" id="ENSGT00960000190059"/>
<dbReference type="AlphaFoldDB" id="A0A8C2T2G9"/>
<keyword evidence="3" id="KW-1185">Reference proteome</keyword>
<dbReference type="Proteomes" id="UP000694412">
    <property type="component" value="Chromosome 28"/>
</dbReference>
<evidence type="ECO:0000256" key="1">
    <source>
        <dbReference type="SAM" id="MobiDB-lite"/>
    </source>
</evidence>
<reference evidence="2" key="3">
    <citation type="submission" date="2025-09" db="UniProtKB">
        <authorList>
            <consortium name="Ensembl"/>
        </authorList>
    </citation>
    <scope>IDENTIFICATION</scope>
</reference>
<organism evidence="2 3">
    <name type="scientific">Coturnix japonica</name>
    <name type="common">Japanese quail</name>
    <name type="synonym">Coturnix coturnix japonica</name>
    <dbReference type="NCBI Taxonomy" id="93934"/>
    <lineage>
        <taxon>Eukaryota</taxon>
        <taxon>Metazoa</taxon>
        <taxon>Chordata</taxon>
        <taxon>Craniata</taxon>
        <taxon>Vertebrata</taxon>
        <taxon>Euteleostomi</taxon>
        <taxon>Archelosauria</taxon>
        <taxon>Archosauria</taxon>
        <taxon>Dinosauria</taxon>
        <taxon>Saurischia</taxon>
        <taxon>Theropoda</taxon>
        <taxon>Coelurosauria</taxon>
        <taxon>Aves</taxon>
        <taxon>Neognathae</taxon>
        <taxon>Galloanserae</taxon>
        <taxon>Galliformes</taxon>
        <taxon>Phasianidae</taxon>
        <taxon>Perdicinae</taxon>
        <taxon>Coturnix</taxon>
    </lineage>
</organism>
<name>A0A8C2T2G9_COTJA</name>
<accession>A0A8C2T2G9</accession>
<feature type="region of interest" description="Disordered" evidence="1">
    <location>
        <begin position="93"/>
        <end position="117"/>
    </location>
</feature>
<reference evidence="2" key="1">
    <citation type="submission" date="2015-11" db="EMBL/GenBank/DDBJ databases">
        <authorList>
            <consortium name="International Coturnix japonica Genome Analysis Consortium"/>
            <person name="Warren W."/>
            <person name="Burt D.W."/>
            <person name="Antin P.B."/>
            <person name="Lanford R."/>
            <person name="Gros J."/>
            <person name="Wilson R.K."/>
        </authorList>
    </citation>
    <scope>NUCLEOTIDE SEQUENCE [LARGE SCALE GENOMIC DNA]</scope>
</reference>
<dbReference type="Ensembl" id="ENSCJPT00005010330.1">
    <property type="protein sequence ID" value="ENSCJPP00005006568.1"/>
    <property type="gene ID" value="ENSCJPG00005006129.1"/>
</dbReference>
<reference evidence="2" key="2">
    <citation type="submission" date="2025-08" db="UniProtKB">
        <authorList>
            <consortium name="Ensembl"/>
        </authorList>
    </citation>
    <scope>IDENTIFICATION</scope>
</reference>
<protein>
    <submittedName>
        <fullName evidence="2">Uncharacterized protein</fullName>
    </submittedName>
</protein>